<protein>
    <submittedName>
        <fullName evidence="2">Uncharacterized protein</fullName>
    </submittedName>
</protein>
<proteinExistence type="predicted"/>
<evidence type="ECO:0000313" key="2">
    <source>
        <dbReference type="EMBL" id="KAJ3582526.1"/>
    </source>
</evidence>
<gene>
    <name evidence="2" type="ORF">NHX12_000518</name>
</gene>
<comment type="caution">
    <text evidence="2">The sequence shown here is derived from an EMBL/GenBank/DDBJ whole genome shotgun (WGS) entry which is preliminary data.</text>
</comment>
<feature type="non-terminal residue" evidence="2">
    <location>
        <position position="69"/>
    </location>
</feature>
<evidence type="ECO:0000256" key="1">
    <source>
        <dbReference type="SAM" id="MobiDB-lite"/>
    </source>
</evidence>
<organism evidence="2 3">
    <name type="scientific">Muraenolepis orangiensis</name>
    <name type="common">Patagonian moray cod</name>
    <dbReference type="NCBI Taxonomy" id="630683"/>
    <lineage>
        <taxon>Eukaryota</taxon>
        <taxon>Metazoa</taxon>
        <taxon>Chordata</taxon>
        <taxon>Craniata</taxon>
        <taxon>Vertebrata</taxon>
        <taxon>Euteleostomi</taxon>
        <taxon>Actinopterygii</taxon>
        <taxon>Neopterygii</taxon>
        <taxon>Teleostei</taxon>
        <taxon>Neoteleostei</taxon>
        <taxon>Acanthomorphata</taxon>
        <taxon>Zeiogadaria</taxon>
        <taxon>Gadariae</taxon>
        <taxon>Gadiformes</taxon>
        <taxon>Muraenolepidoidei</taxon>
        <taxon>Muraenolepididae</taxon>
        <taxon>Muraenolepis</taxon>
    </lineage>
</organism>
<accession>A0A9Q0D7F4</accession>
<dbReference type="AlphaFoldDB" id="A0A9Q0D7F4"/>
<feature type="region of interest" description="Disordered" evidence="1">
    <location>
        <begin position="31"/>
        <end position="69"/>
    </location>
</feature>
<reference evidence="2" key="1">
    <citation type="submission" date="2022-07" db="EMBL/GenBank/DDBJ databases">
        <title>Chromosome-level genome of Muraenolepis orangiensis.</title>
        <authorList>
            <person name="Kim J."/>
        </authorList>
    </citation>
    <scope>NUCLEOTIDE SEQUENCE</scope>
    <source>
        <strain evidence="2">KU_S4_2022</strain>
        <tissue evidence="2">Muscle</tissue>
    </source>
</reference>
<dbReference type="EMBL" id="JANIIK010000971">
    <property type="protein sequence ID" value="KAJ3582526.1"/>
    <property type="molecule type" value="Genomic_DNA"/>
</dbReference>
<dbReference type="Proteomes" id="UP001148018">
    <property type="component" value="Unassembled WGS sequence"/>
</dbReference>
<feature type="non-terminal residue" evidence="2">
    <location>
        <position position="1"/>
    </location>
</feature>
<sequence>PVCLLTAPQQYRYRRANPAFYPAARRNTSYASPWHPNQAPVSAAPQSRGRAWNAGGLALSPCSPTGAQS</sequence>
<name>A0A9Q0D7F4_9TELE</name>
<keyword evidence="3" id="KW-1185">Reference proteome</keyword>
<evidence type="ECO:0000313" key="3">
    <source>
        <dbReference type="Proteomes" id="UP001148018"/>
    </source>
</evidence>